<protein>
    <submittedName>
        <fullName evidence="4">Ankyrin repeat domain-containing protein</fullName>
    </submittedName>
</protein>
<accession>A0A4R0NZI2</accession>
<proteinExistence type="predicted"/>
<dbReference type="Pfam" id="PF12796">
    <property type="entry name" value="Ank_2"/>
    <property type="match status" value="1"/>
</dbReference>
<dbReference type="PANTHER" id="PTHR24171">
    <property type="entry name" value="ANKYRIN REPEAT DOMAIN-CONTAINING PROTEIN 39-RELATED"/>
    <property type="match status" value="1"/>
</dbReference>
<dbReference type="PROSITE" id="PS50088">
    <property type="entry name" value="ANK_REPEAT"/>
    <property type="match status" value="2"/>
</dbReference>
<evidence type="ECO:0000256" key="3">
    <source>
        <dbReference type="PROSITE-ProRule" id="PRU00023"/>
    </source>
</evidence>
<keyword evidence="2 3" id="KW-0040">ANK repeat</keyword>
<keyword evidence="5" id="KW-1185">Reference proteome</keyword>
<evidence type="ECO:0000313" key="4">
    <source>
        <dbReference type="EMBL" id="TCD05849.1"/>
    </source>
</evidence>
<comment type="caution">
    <text evidence="4">The sequence shown here is derived from an EMBL/GenBank/DDBJ whole genome shotgun (WGS) entry which is preliminary data.</text>
</comment>
<keyword evidence="1" id="KW-0677">Repeat</keyword>
<name>A0A4R0NZI2_9SPHI</name>
<dbReference type="InterPro" id="IPR036770">
    <property type="entry name" value="Ankyrin_rpt-contain_sf"/>
</dbReference>
<feature type="repeat" description="ANK" evidence="3">
    <location>
        <begin position="92"/>
        <end position="124"/>
    </location>
</feature>
<dbReference type="OrthoDB" id="407974at2"/>
<sequence length="181" mass="20554">MMRVCIIWKIEVKIEVENMKKKPKKTKLSDEIIRAIYGNRTVEIDNWISKEGVGTVDNDGRNIVIHSLLAKNIIVLKLALGHQEDPNTKDRTGWYPLHYAAQDNSVEAADILIQNGAIIDSEDDYGNTPLWRAVFSYNGSGEMIEFLLKRGADLNHNNHSQVSPSKLANTIANYDVRKFFQ</sequence>
<dbReference type="EMBL" id="SJSN01000012">
    <property type="protein sequence ID" value="TCD05849.1"/>
    <property type="molecule type" value="Genomic_DNA"/>
</dbReference>
<dbReference type="SMART" id="SM00248">
    <property type="entry name" value="ANK"/>
    <property type="match status" value="3"/>
</dbReference>
<dbReference type="InterPro" id="IPR002110">
    <property type="entry name" value="Ankyrin_rpt"/>
</dbReference>
<gene>
    <name evidence="4" type="ORF">EZ449_15400</name>
</gene>
<dbReference type="PRINTS" id="PR01415">
    <property type="entry name" value="ANKYRIN"/>
</dbReference>
<dbReference type="PROSITE" id="PS50297">
    <property type="entry name" value="ANK_REP_REGION"/>
    <property type="match status" value="2"/>
</dbReference>
<evidence type="ECO:0000256" key="2">
    <source>
        <dbReference type="ARBA" id="ARBA00023043"/>
    </source>
</evidence>
<dbReference type="SUPFAM" id="SSF48403">
    <property type="entry name" value="Ankyrin repeat"/>
    <property type="match status" value="1"/>
</dbReference>
<organism evidence="4 5">
    <name type="scientific">Pedobacter frigidisoli</name>
    <dbReference type="NCBI Taxonomy" id="2530455"/>
    <lineage>
        <taxon>Bacteria</taxon>
        <taxon>Pseudomonadati</taxon>
        <taxon>Bacteroidota</taxon>
        <taxon>Sphingobacteriia</taxon>
        <taxon>Sphingobacteriales</taxon>
        <taxon>Sphingobacteriaceae</taxon>
        <taxon>Pedobacter</taxon>
    </lineage>
</organism>
<dbReference type="AlphaFoldDB" id="A0A4R0NZI2"/>
<evidence type="ECO:0000313" key="5">
    <source>
        <dbReference type="Proteomes" id="UP000291485"/>
    </source>
</evidence>
<evidence type="ECO:0000256" key="1">
    <source>
        <dbReference type="ARBA" id="ARBA00022737"/>
    </source>
</evidence>
<dbReference type="Proteomes" id="UP000291485">
    <property type="component" value="Unassembled WGS sequence"/>
</dbReference>
<reference evidence="4 5" key="1">
    <citation type="submission" date="2019-02" db="EMBL/GenBank/DDBJ databases">
        <title>Pedobacter sp. RP-3-11 sp. nov., isolated from Arctic soil.</title>
        <authorList>
            <person name="Dahal R.H."/>
        </authorList>
    </citation>
    <scope>NUCLEOTIDE SEQUENCE [LARGE SCALE GENOMIC DNA]</scope>
    <source>
        <strain evidence="4 5">RP-3-11</strain>
    </source>
</reference>
<feature type="repeat" description="ANK" evidence="3">
    <location>
        <begin position="125"/>
        <end position="159"/>
    </location>
</feature>
<dbReference type="Gene3D" id="1.25.40.20">
    <property type="entry name" value="Ankyrin repeat-containing domain"/>
    <property type="match status" value="1"/>
</dbReference>